<dbReference type="InParanoid" id="A0A2T0H106"/>
<organism evidence="1 2">
    <name type="scientific">Actinopolyspora mortivallis</name>
    <dbReference type="NCBI Taxonomy" id="33906"/>
    <lineage>
        <taxon>Bacteria</taxon>
        <taxon>Bacillati</taxon>
        <taxon>Actinomycetota</taxon>
        <taxon>Actinomycetes</taxon>
        <taxon>Actinopolysporales</taxon>
        <taxon>Actinopolysporaceae</taxon>
        <taxon>Actinopolyspora</taxon>
    </lineage>
</organism>
<sequence length="278" mass="31307">MISRHPVDRVKAENRTVRISESISKDLERAKTNPIGLNDAFGHARKLLGFQCVVDPTAQEPVTWERTILVNHIATAVFQAAKSTTENFECRIGREEYTFPASGATYYSSCSNWQVALWCAMICHDKQRIETLVEIPNSVLMTEEVDDYVPYWINSLKSYWTTGRSGQFPRYLNEAAQRADPDQISQSHPDYVNFILVPTMRLMARLGSGNVDAFNEALESAISMHKEFWSHPDNMNNPLGFIALGPLAVAAVAHTVGFTISVESDYLPKYLVKGTWID</sequence>
<dbReference type="Pfam" id="PF15575">
    <property type="entry name" value="Imm49"/>
    <property type="match status" value="1"/>
</dbReference>
<comment type="caution">
    <text evidence="1">The sequence shown here is derived from an EMBL/GenBank/DDBJ whole genome shotgun (WGS) entry which is preliminary data.</text>
</comment>
<evidence type="ECO:0000313" key="1">
    <source>
        <dbReference type="EMBL" id="PRW64933.1"/>
    </source>
</evidence>
<dbReference type="Proteomes" id="UP000239352">
    <property type="component" value="Unassembled WGS sequence"/>
</dbReference>
<reference evidence="1 2" key="1">
    <citation type="submission" date="2018-03" db="EMBL/GenBank/DDBJ databases">
        <title>Actinopolyspora mortivallis from Sahara, screening for active biomolecules.</title>
        <authorList>
            <person name="Selama O."/>
            <person name="Wellington E.M.H."/>
            <person name="Hacene H."/>
        </authorList>
    </citation>
    <scope>NUCLEOTIDE SEQUENCE [LARGE SCALE GENOMIC DNA]</scope>
    <source>
        <strain evidence="1 2">M5A</strain>
    </source>
</reference>
<evidence type="ECO:0000313" key="2">
    <source>
        <dbReference type="Proteomes" id="UP000239352"/>
    </source>
</evidence>
<protein>
    <submittedName>
        <fullName evidence="1">Uncharacterized protein</fullName>
    </submittedName>
</protein>
<dbReference type="EMBL" id="PVSR01000002">
    <property type="protein sequence ID" value="PRW64933.1"/>
    <property type="molecule type" value="Genomic_DNA"/>
</dbReference>
<keyword evidence="2" id="KW-1185">Reference proteome</keyword>
<name>A0A2T0H106_ACTMO</name>
<dbReference type="AlphaFoldDB" id="A0A2T0H106"/>
<dbReference type="InterPro" id="IPR029074">
    <property type="entry name" value="Imm49"/>
</dbReference>
<accession>A0A2T0H106</accession>
<proteinExistence type="predicted"/>
<gene>
    <name evidence="1" type="ORF">CEP50_03750</name>
</gene>